<protein>
    <submittedName>
        <fullName evidence="1">Uncharacterized protein</fullName>
    </submittedName>
</protein>
<accession>A0A0F9BNW7</accession>
<comment type="caution">
    <text evidence="1">The sequence shown here is derived from an EMBL/GenBank/DDBJ whole genome shotgun (WGS) entry which is preliminary data.</text>
</comment>
<sequence length="328" mass="37582">MSKTIDLQYKTMKVGDIHYKLVRDYGCNEKIVDMLKGKTQFVEALQYILKGELYKFEHKSSGKQYVLQCEQTMKNTENKNDILDNPDEDIDVDFDDVEIVKDVINHENENNNKDNQEPPLLGSVEWHDYVMSQFVEDELVKGNPTVDGLRRVAEKVLGPINKFFADVLQTPDLENERRATVRVTVHFTDTCYQECADAYYGNSIEPYSHHPVSLAETRAEGRALKRALGLKKINAVEELADVTGDLVPQQTEQDSGLINATQLRHLDVMGERLNINIKKMIENEGYSCRSKLLTNDDALKLVEKVSNYQNKSEDILDEIKGYNAEWIN</sequence>
<organism evidence="1">
    <name type="scientific">marine sediment metagenome</name>
    <dbReference type="NCBI Taxonomy" id="412755"/>
    <lineage>
        <taxon>unclassified sequences</taxon>
        <taxon>metagenomes</taxon>
        <taxon>ecological metagenomes</taxon>
    </lineage>
</organism>
<reference evidence="1" key="1">
    <citation type="journal article" date="2015" name="Nature">
        <title>Complex archaea that bridge the gap between prokaryotes and eukaryotes.</title>
        <authorList>
            <person name="Spang A."/>
            <person name="Saw J.H."/>
            <person name="Jorgensen S.L."/>
            <person name="Zaremba-Niedzwiedzka K."/>
            <person name="Martijn J."/>
            <person name="Lind A.E."/>
            <person name="van Eijk R."/>
            <person name="Schleper C."/>
            <person name="Guy L."/>
            <person name="Ettema T.J."/>
        </authorList>
    </citation>
    <scope>NUCLEOTIDE SEQUENCE</scope>
</reference>
<gene>
    <name evidence="1" type="ORF">LCGC14_2704520</name>
</gene>
<proteinExistence type="predicted"/>
<dbReference type="AlphaFoldDB" id="A0A0F9BNW7"/>
<name>A0A0F9BNW7_9ZZZZ</name>
<dbReference type="EMBL" id="LAZR01048281">
    <property type="protein sequence ID" value="KKK92279.1"/>
    <property type="molecule type" value="Genomic_DNA"/>
</dbReference>
<evidence type="ECO:0000313" key="1">
    <source>
        <dbReference type="EMBL" id="KKK92279.1"/>
    </source>
</evidence>